<dbReference type="OrthoDB" id="1711136at2759"/>
<dbReference type="InterPro" id="IPR018171">
    <property type="entry name" value="Pept_tRNA_hydro_CS"/>
</dbReference>
<keyword evidence="2" id="KW-0820">tRNA-binding</keyword>
<dbReference type="EC" id="3.1.1.29" evidence="1"/>
<gene>
    <name evidence="6" type="ORF">CANINC_001355</name>
</gene>
<dbReference type="GO" id="GO:0004045">
    <property type="term" value="F:peptidyl-tRNA hydrolase activity"/>
    <property type="evidence" value="ECO:0007669"/>
    <property type="project" value="UniProtKB-EC"/>
</dbReference>
<keyword evidence="7" id="KW-1185">Reference proteome</keyword>
<protein>
    <recommendedName>
        <fullName evidence="1">peptidyl-tRNA hydrolase</fullName>
        <ecNumber evidence="1">3.1.1.29</ecNumber>
    </recommendedName>
</protein>
<dbReference type="PANTHER" id="PTHR17224:SF1">
    <property type="entry name" value="PEPTIDYL-TRNA HYDROLASE"/>
    <property type="match status" value="1"/>
</dbReference>
<sequence>MLPSPILNAAKTATKTVTTTSTKVKALKPTPTPPRLLVLSLGNPPEYDGTRHSVGHYVLSKLARRLNAIDTRVGRYESAVIHDVEEDKPDIWLYRVPGYMNLSGKSVAPFIRTFTSTIGSAEIVVLFDELDLDLGKVKIRKRGSSHRGHNGLRDIQKINEIGKEYTGIQIGIGRYYNGDKNTEGVVAKYVLSKFRPEEREIIDDVVVDRVIALLKEMQLGKYIFEKVKS</sequence>
<proteinExistence type="inferred from homology"/>
<dbReference type="PANTHER" id="PTHR17224">
    <property type="entry name" value="PEPTIDYL-TRNA HYDROLASE"/>
    <property type="match status" value="1"/>
</dbReference>
<dbReference type="InterPro" id="IPR036416">
    <property type="entry name" value="Pept_tRNA_hydro_sf"/>
</dbReference>
<evidence type="ECO:0000256" key="2">
    <source>
        <dbReference type="ARBA" id="ARBA00022555"/>
    </source>
</evidence>
<evidence type="ECO:0000313" key="6">
    <source>
        <dbReference type="EMBL" id="TID30069.1"/>
    </source>
</evidence>
<keyword evidence="4" id="KW-0694">RNA-binding</keyword>
<dbReference type="InterPro" id="IPR001328">
    <property type="entry name" value="Pept_tRNA_hydro"/>
</dbReference>
<evidence type="ECO:0000256" key="5">
    <source>
        <dbReference type="ARBA" id="ARBA00038063"/>
    </source>
</evidence>
<dbReference type="SUPFAM" id="SSF53178">
    <property type="entry name" value="Peptidyl-tRNA hydrolase-like"/>
    <property type="match status" value="1"/>
</dbReference>
<evidence type="ECO:0000256" key="1">
    <source>
        <dbReference type="ARBA" id="ARBA00013260"/>
    </source>
</evidence>
<accession>A0A4T0X3W7</accession>
<dbReference type="NCBIfam" id="TIGR00447">
    <property type="entry name" value="pth"/>
    <property type="match status" value="1"/>
</dbReference>
<comment type="caution">
    <text evidence="6">The sequence shown here is derived from an EMBL/GenBank/DDBJ whole genome shotgun (WGS) entry which is preliminary data.</text>
</comment>
<comment type="similarity">
    <text evidence="5">Belongs to the PTH family.</text>
</comment>
<dbReference type="Pfam" id="PF01195">
    <property type="entry name" value="Pept_tRNA_hydro"/>
    <property type="match status" value="1"/>
</dbReference>
<dbReference type="AlphaFoldDB" id="A0A4T0X3W7"/>
<evidence type="ECO:0000256" key="3">
    <source>
        <dbReference type="ARBA" id="ARBA00022801"/>
    </source>
</evidence>
<name>A0A4T0X3W7_9ASCO</name>
<dbReference type="STRING" id="52247.A0A4T0X3W7"/>
<organism evidence="6 7">
    <name type="scientific">Pichia inconspicua</name>
    <dbReference type="NCBI Taxonomy" id="52247"/>
    <lineage>
        <taxon>Eukaryota</taxon>
        <taxon>Fungi</taxon>
        <taxon>Dikarya</taxon>
        <taxon>Ascomycota</taxon>
        <taxon>Saccharomycotina</taxon>
        <taxon>Pichiomycetes</taxon>
        <taxon>Pichiales</taxon>
        <taxon>Pichiaceae</taxon>
        <taxon>Pichia</taxon>
    </lineage>
</organism>
<dbReference type="Gene3D" id="3.40.50.1470">
    <property type="entry name" value="Peptidyl-tRNA hydrolase"/>
    <property type="match status" value="1"/>
</dbReference>
<dbReference type="GO" id="GO:0000049">
    <property type="term" value="F:tRNA binding"/>
    <property type="evidence" value="ECO:0007669"/>
    <property type="project" value="UniProtKB-KW"/>
</dbReference>
<dbReference type="Proteomes" id="UP000307173">
    <property type="component" value="Unassembled WGS sequence"/>
</dbReference>
<dbReference type="PROSITE" id="PS01196">
    <property type="entry name" value="PEPT_TRNA_HYDROL_2"/>
    <property type="match status" value="1"/>
</dbReference>
<evidence type="ECO:0000313" key="7">
    <source>
        <dbReference type="Proteomes" id="UP000307173"/>
    </source>
</evidence>
<keyword evidence="3" id="KW-0378">Hydrolase</keyword>
<reference evidence="6 7" key="1">
    <citation type="journal article" date="2019" name="Front. Genet.">
        <title>Whole-Genome Sequencing of the Opportunistic Yeast Pathogen Candida inconspicua Uncovers Its Hybrid Origin.</title>
        <authorList>
            <person name="Mixao V."/>
            <person name="Hansen A.P."/>
            <person name="Saus E."/>
            <person name="Boekhout T."/>
            <person name="Lass-Florl C."/>
            <person name="Gabaldon T."/>
        </authorList>
    </citation>
    <scope>NUCLEOTIDE SEQUENCE [LARGE SCALE GENOMIC DNA]</scope>
    <source>
        <strain evidence="6 7">CBS 180</strain>
    </source>
</reference>
<evidence type="ECO:0000256" key="4">
    <source>
        <dbReference type="ARBA" id="ARBA00022884"/>
    </source>
</evidence>
<dbReference type="EMBL" id="SELW01000208">
    <property type="protein sequence ID" value="TID30069.1"/>
    <property type="molecule type" value="Genomic_DNA"/>
</dbReference>